<accession>A0ABU8AHS1</accession>
<comment type="caution">
    <text evidence="2">The sequence shown here is derived from an EMBL/GenBank/DDBJ whole genome shotgun (WGS) entry which is preliminary data.</text>
</comment>
<keyword evidence="3" id="KW-1185">Reference proteome</keyword>
<evidence type="ECO:0000313" key="3">
    <source>
        <dbReference type="Proteomes" id="UP001310290"/>
    </source>
</evidence>
<dbReference type="PANTHER" id="PTHR43757:SF2">
    <property type="entry name" value="AMINOMETHYLTRANSFERASE, MITOCHONDRIAL"/>
    <property type="match status" value="1"/>
</dbReference>
<dbReference type="GeneID" id="96266894"/>
<dbReference type="Pfam" id="PF01571">
    <property type="entry name" value="GCV_T"/>
    <property type="match status" value="1"/>
</dbReference>
<dbReference type="InterPro" id="IPR006222">
    <property type="entry name" value="GCVT_N"/>
</dbReference>
<proteinExistence type="predicted"/>
<gene>
    <name evidence="2" type="ORF">QBA35_04470</name>
</gene>
<evidence type="ECO:0000259" key="1">
    <source>
        <dbReference type="Pfam" id="PF01571"/>
    </source>
</evidence>
<dbReference type="RefSeq" id="WP_202499968.1">
    <property type="nucleotide sequence ID" value="NZ_JARULZ010000001.1"/>
</dbReference>
<feature type="domain" description="GCVT N-terminal" evidence="1">
    <location>
        <begin position="47"/>
        <end position="252"/>
    </location>
</feature>
<dbReference type="SUPFAM" id="SSF101790">
    <property type="entry name" value="Aminomethyltransferase beta-barrel domain"/>
    <property type="match status" value="1"/>
</dbReference>
<dbReference type="InterPro" id="IPR028896">
    <property type="entry name" value="GcvT/YgfZ/DmdA"/>
</dbReference>
<dbReference type="PANTHER" id="PTHR43757">
    <property type="entry name" value="AMINOMETHYLTRANSFERASE"/>
    <property type="match status" value="1"/>
</dbReference>
<name>A0ABU8AHS1_9ACTN</name>
<organism evidence="2 3">
    <name type="scientific">Streptomyces bottropensis</name>
    <dbReference type="NCBI Taxonomy" id="42235"/>
    <lineage>
        <taxon>Bacteria</taxon>
        <taxon>Bacillati</taxon>
        <taxon>Actinomycetota</taxon>
        <taxon>Actinomycetes</taxon>
        <taxon>Kitasatosporales</taxon>
        <taxon>Streptomycetaceae</taxon>
        <taxon>Streptomyces</taxon>
    </lineage>
</organism>
<protein>
    <submittedName>
        <fullName evidence="2">Aminomethyltransferase family protein</fullName>
    </submittedName>
</protein>
<reference evidence="2" key="1">
    <citation type="submission" date="2023-04" db="EMBL/GenBank/DDBJ databases">
        <title>Genomic diversity of scab-causing Streptomyces spp. in the province of Quebec, Canada.</title>
        <authorList>
            <person name="Biessy A."/>
            <person name="Cadieux M."/>
            <person name="Ciotola M."/>
            <person name="Filion M."/>
        </authorList>
    </citation>
    <scope>NUCLEOTIDE SEQUENCE</scope>
    <source>
        <strain evidence="2">B21-115</strain>
    </source>
</reference>
<dbReference type="Gene3D" id="3.30.1360.120">
    <property type="entry name" value="Probable tRNA modification gtpase trme, domain 1"/>
    <property type="match status" value="1"/>
</dbReference>
<dbReference type="InterPro" id="IPR027266">
    <property type="entry name" value="TrmE/GcvT-like"/>
</dbReference>
<dbReference type="Proteomes" id="UP001310290">
    <property type="component" value="Unassembled WGS sequence"/>
</dbReference>
<dbReference type="EMBL" id="JARULZ010000001">
    <property type="protein sequence ID" value="MEH0632630.1"/>
    <property type="molecule type" value="Genomic_DNA"/>
</dbReference>
<dbReference type="SUPFAM" id="SSF103025">
    <property type="entry name" value="Folate-binding domain"/>
    <property type="match status" value="1"/>
</dbReference>
<evidence type="ECO:0000313" key="2">
    <source>
        <dbReference type="EMBL" id="MEH0632630.1"/>
    </source>
</evidence>
<dbReference type="InterPro" id="IPR029043">
    <property type="entry name" value="GcvT/YgfZ_C"/>
</dbReference>
<sequence>MSGNGSAVGPGGPGETGLVAIHDVPAYPDVPTYLNILGSLHIWEGDGWKQESMSWKTTAYLASNLSGLPEITFSGPQAQEFLSRLSINNVYKWPVGTSKHLVMLDERGYIANHGLTVRDSEDSFRQFAAMPWSLYKAPSMGLDVEIGLRDVFVFQVAGPTSLQVLERLIDEPLRTLKFLGVKQVSIPGIDTSVEIELSRIGMAGTLAYELRGPLEHGPAVFDAVFQAGKDFGLKRLGWRTYLVNHTEGGFPQQGCTFLPAAFADPGFVTHPVFGATLPPSQVEGPLPGSADPKDMTARLRTPFEVNWGWMAKFDHDFIGREALEAEAANRRRKTVVLRWNKEDVLDVFASQFEPGEEYKHFEFPTSPQAPAGGHADLVTKDDKPVGVSSVAVYSYYYREMISHSTIDLEHGEIGTEVVVHWGDHGGRIKPIRATVERFPYLDLASNKDFDLSAVPSGVASA</sequence>
<dbReference type="PIRSF" id="PIRSF006487">
    <property type="entry name" value="GcvT"/>
    <property type="match status" value="1"/>
</dbReference>